<dbReference type="CDD" id="cd17546">
    <property type="entry name" value="REC_hyHK_CKI1_RcsC-like"/>
    <property type="match status" value="1"/>
</dbReference>
<dbReference type="Pfam" id="PF00072">
    <property type="entry name" value="Response_reg"/>
    <property type="match status" value="1"/>
</dbReference>
<proteinExistence type="predicted"/>
<dbReference type="SUPFAM" id="SSF52172">
    <property type="entry name" value="CheY-like"/>
    <property type="match status" value="1"/>
</dbReference>
<dbReference type="InterPro" id="IPR001789">
    <property type="entry name" value="Sig_transdc_resp-reg_receiver"/>
</dbReference>
<feature type="modified residue" description="4-aspartylphosphate" evidence="3">
    <location>
        <position position="61"/>
    </location>
</feature>
<comment type="caution">
    <text evidence="5">The sequence shown here is derived from an EMBL/GenBank/DDBJ whole genome shotgun (WGS) entry which is preliminary data.</text>
</comment>
<dbReference type="PANTHER" id="PTHR45339:SF1">
    <property type="entry name" value="HYBRID SIGNAL TRANSDUCTION HISTIDINE KINASE J"/>
    <property type="match status" value="1"/>
</dbReference>
<keyword evidence="2" id="KW-0902">Two-component regulatory system</keyword>
<keyword evidence="1 3" id="KW-0597">Phosphoprotein</keyword>
<gene>
    <name evidence="5" type="ORF">GPA21_05920</name>
</gene>
<sequence>MQATWAEQSLKRVLVVEDNRITQMVIEHMLKRHGLRMQLAPDGREAVRLACDGKYVLVIMDVHLPVLDGLSALKEIRGFEASSRSARMPVMVISANPTKGSVERAMRAGADAFLPKPIDKHAFDRTLSSLGVL</sequence>
<reference evidence="5" key="1">
    <citation type="submission" date="2019-12" db="EMBL/GenBank/DDBJ databases">
        <title>Comparative genomics gives insights into the taxonomy of the Azoarcus-Aromatoleum group and reveals separate origins of nif in the plant-associated Azoarcus and non-plant-associated Aromatoleum sub-groups.</title>
        <authorList>
            <person name="Lafos M."/>
            <person name="Maluk M."/>
            <person name="Batista M."/>
            <person name="Junghare M."/>
            <person name="Carmona M."/>
            <person name="Faoro H."/>
            <person name="Cruz L.M."/>
            <person name="Battistoni F."/>
            <person name="De Souza E."/>
            <person name="Pedrosa F."/>
            <person name="Chen W.-M."/>
            <person name="Poole P.S."/>
            <person name="Dixon R.A."/>
            <person name="James E.K."/>
        </authorList>
    </citation>
    <scope>NUCLEOTIDE SEQUENCE</scope>
    <source>
        <strain evidence="5">NSC3</strain>
    </source>
</reference>
<dbReference type="AlphaFoldDB" id="A0A972FHQ7"/>
<dbReference type="Proteomes" id="UP000599523">
    <property type="component" value="Unassembled WGS sequence"/>
</dbReference>
<protein>
    <submittedName>
        <fullName evidence="5">Response regulator</fullName>
    </submittedName>
</protein>
<keyword evidence="6" id="KW-1185">Reference proteome</keyword>
<dbReference type="Gene3D" id="3.40.50.2300">
    <property type="match status" value="1"/>
</dbReference>
<organism evidence="5 6">
    <name type="scientific">Azoarcus taiwanensis</name>
    <dbReference type="NCBI Taxonomy" id="666964"/>
    <lineage>
        <taxon>Bacteria</taxon>
        <taxon>Pseudomonadati</taxon>
        <taxon>Pseudomonadota</taxon>
        <taxon>Betaproteobacteria</taxon>
        <taxon>Rhodocyclales</taxon>
        <taxon>Zoogloeaceae</taxon>
        <taxon>Azoarcus</taxon>
    </lineage>
</organism>
<dbReference type="PROSITE" id="PS50110">
    <property type="entry name" value="RESPONSE_REGULATORY"/>
    <property type="match status" value="1"/>
</dbReference>
<accession>A0A972FHQ7</accession>
<dbReference type="SMART" id="SM00448">
    <property type="entry name" value="REC"/>
    <property type="match status" value="1"/>
</dbReference>
<evidence type="ECO:0000256" key="1">
    <source>
        <dbReference type="ARBA" id="ARBA00022553"/>
    </source>
</evidence>
<name>A0A972FHQ7_9RHOO</name>
<dbReference type="EMBL" id="WTVM01000024">
    <property type="protein sequence ID" value="NMG02506.1"/>
    <property type="molecule type" value="Genomic_DNA"/>
</dbReference>
<dbReference type="GO" id="GO:0000160">
    <property type="term" value="P:phosphorelay signal transduction system"/>
    <property type="evidence" value="ECO:0007669"/>
    <property type="project" value="UniProtKB-KW"/>
</dbReference>
<dbReference type="InterPro" id="IPR011006">
    <property type="entry name" value="CheY-like_superfamily"/>
</dbReference>
<dbReference type="RefSeq" id="WP_211163445.1">
    <property type="nucleotide sequence ID" value="NZ_WTVM01000024.1"/>
</dbReference>
<evidence type="ECO:0000256" key="2">
    <source>
        <dbReference type="ARBA" id="ARBA00023012"/>
    </source>
</evidence>
<evidence type="ECO:0000259" key="4">
    <source>
        <dbReference type="PROSITE" id="PS50110"/>
    </source>
</evidence>
<evidence type="ECO:0000313" key="6">
    <source>
        <dbReference type="Proteomes" id="UP000599523"/>
    </source>
</evidence>
<feature type="domain" description="Response regulatory" evidence="4">
    <location>
        <begin position="12"/>
        <end position="131"/>
    </location>
</feature>
<evidence type="ECO:0000256" key="3">
    <source>
        <dbReference type="PROSITE-ProRule" id="PRU00169"/>
    </source>
</evidence>
<dbReference type="PANTHER" id="PTHR45339">
    <property type="entry name" value="HYBRID SIGNAL TRANSDUCTION HISTIDINE KINASE J"/>
    <property type="match status" value="1"/>
</dbReference>
<evidence type="ECO:0000313" key="5">
    <source>
        <dbReference type="EMBL" id="NMG02506.1"/>
    </source>
</evidence>